<comment type="caution">
    <text evidence="2">The sequence shown here is derived from an EMBL/GenBank/DDBJ whole genome shotgun (WGS) entry which is preliminary data.</text>
</comment>
<proteinExistence type="predicted"/>
<evidence type="ECO:0000313" key="3">
    <source>
        <dbReference type="Proteomes" id="UP001595834"/>
    </source>
</evidence>
<dbReference type="RefSeq" id="WP_344374052.1">
    <property type="nucleotide sequence ID" value="NZ_BAAASQ010000008.1"/>
</dbReference>
<protein>
    <submittedName>
        <fullName evidence="2">TfuA-like protein</fullName>
    </submittedName>
</protein>
<gene>
    <name evidence="2" type="ORF">ACFPFX_29060</name>
</gene>
<dbReference type="Pfam" id="PF07812">
    <property type="entry name" value="TfuA"/>
    <property type="match status" value="1"/>
</dbReference>
<sequence length="253" mass="27915">MLVVYAGPSLRATDVERLTSDALERGLDLELRPPIIRGDLEKLTGELPTSAEVLLLDGEFGQNMSVSVTEVRAFLQTGRRMSGASSMGALRATECRVLGMAGYGWVTQQYLDGVTDSDADVALLFEPETYQPVTIPLVNVRWLLDQSLRTGLLTPAHALLALEVARSVHYRLRFPSALERAWSRELPGDAATVLLPFLDEERLDEWDRKRTDALEALDHCLGLRQLSPATPTAGRFPARFPVDAQLPPHEAGR</sequence>
<keyword evidence="3" id="KW-1185">Reference proteome</keyword>
<name>A0ABV9UVR2_9ACTN</name>
<evidence type="ECO:0000259" key="1">
    <source>
        <dbReference type="Pfam" id="PF07812"/>
    </source>
</evidence>
<reference evidence="3" key="1">
    <citation type="journal article" date="2019" name="Int. J. Syst. Evol. Microbiol.">
        <title>The Global Catalogue of Microorganisms (GCM) 10K type strain sequencing project: providing services to taxonomists for standard genome sequencing and annotation.</title>
        <authorList>
            <consortium name="The Broad Institute Genomics Platform"/>
            <consortium name="The Broad Institute Genome Sequencing Center for Infectious Disease"/>
            <person name="Wu L."/>
            <person name="Ma J."/>
        </authorList>
    </citation>
    <scope>NUCLEOTIDE SEQUENCE [LARGE SCALE GENOMIC DNA]</scope>
    <source>
        <strain evidence="3">CCM 7224</strain>
    </source>
</reference>
<accession>A0ABV9UVR2</accession>
<dbReference type="Proteomes" id="UP001595834">
    <property type="component" value="Unassembled WGS sequence"/>
</dbReference>
<evidence type="ECO:0000313" key="2">
    <source>
        <dbReference type="EMBL" id="MFC4960354.1"/>
    </source>
</evidence>
<organism evidence="2 3">
    <name type="scientific">Streptomyces mauvecolor</name>
    <dbReference type="NCBI Taxonomy" id="58345"/>
    <lineage>
        <taxon>Bacteria</taxon>
        <taxon>Bacillati</taxon>
        <taxon>Actinomycetota</taxon>
        <taxon>Actinomycetes</taxon>
        <taxon>Kitasatosporales</taxon>
        <taxon>Streptomycetaceae</taxon>
        <taxon>Streptomyces</taxon>
    </lineage>
</organism>
<feature type="domain" description="TfuA-like core" evidence="1">
    <location>
        <begin position="57"/>
        <end position="173"/>
    </location>
</feature>
<dbReference type="InterPro" id="IPR012924">
    <property type="entry name" value="TfuA_core"/>
</dbReference>
<dbReference type="EMBL" id="JBHSIZ010000036">
    <property type="protein sequence ID" value="MFC4960354.1"/>
    <property type="molecule type" value="Genomic_DNA"/>
</dbReference>